<accession>A0A150J305</accession>
<dbReference type="AlphaFoldDB" id="A0A150J305"/>
<name>A0A150J305_9EURY</name>
<dbReference type="InterPro" id="IPR031807">
    <property type="entry name" value="HicB-like"/>
</dbReference>
<evidence type="ECO:0000313" key="3">
    <source>
        <dbReference type="EMBL" id="KYC48706.1"/>
    </source>
</evidence>
<dbReference type="Proteomes" id="UP000092403">
    <property type="component" value="Unassembled WGS sequence"/>
</dbReference>
<dbReference type="PANTHER" id="PTHR34504">
    <property type="entry name" value="ANTITOXIN HICB"/>
    <property type="match status" value="1"/>
</dbReference>
<comment type="caution">
    <text evidence="4">The sequence shown here is derived from an EMBL/GenBank/DDBJ whole genome shotgun (WGS) entry which is preliminary data.</text>
</comment>
<dbReference type="EMBL" id="LNGF01000001">
    <property type="protein sequence ID" value="KYC48706.1"/>
    <property type="molecule type" value="Genomic_DNA"/>
</dbReference>
<evidence type="ECO:0000313" key="5">
    <source>
        <dbReference type="Proteomes" id="UP000091929"/>
    </source>
</evidence>
<proteinExistence type="predicted"/>
<dbReference type="Pfam" id="PF15919">
    <property type="entry name" value="HicB_lk_antitox"/>
    <property type="match status" value="1"/>
</dbReference>
<accession>A0A150IIK0</accession>
<dbReference type="EMBL" id="LNGE01000041">
    <property type="protein sequence ID" value="KYC44821.1"/>
    <property type="molecule type" value="Genomic_DNA"/>
</dbReference>
<sequence>MYKFLIIIEKTNRNYSAYAPDLPGCVATGKSVEEVERNMYSAIEMHLDDLKEDNSPIPAPSALAEYVVIKDLDLE</sequence>
<evidence type="ECO:0000313" key="7">
    <source>
        <dbReference type="Proteomes" id="UP000092403"/>
    </source>
</evidence>
<protein>
    <recommendedName>
        <fullName evidence="1">HicB-like antitoxin of toxin-antitoxin system domain-containing protein</fullName>
    </recommendedName>
</protein>
<dbReference type="Gene3D" id="3.30.160.250">
    <property type="match status" value="1"/>
</dbReference>
<feature type="domain" description="HicB-like antitoxin of toxin-antitoxin system" evidence="1">
    <location>
        <begin position="5"/>
        <end position="67"/>
    </location>
</feature>
<evidence type="ECO:0000259" key="1">
    <source>
        <dbReference type="Pfam" id="PF15919"/>
    </source>
</evidence>
<organism evidence="4 7">
    <name type="scientific">Candidatus Methanofastidiosum methylothiophilum</name>
    <dbReference type="NCBI Taxonomy" id="1705564"/>
    <lineage>
        <taxon>Archaea</taxon>
        <taxon>Methanobacteriati</taxon>
        <taxon>Methanobacteriota</taxon>
        <taxon>Stenosarchaea group</taxon>
        <taxon>Candidatus Methanofastidiosia</taxon>
        <taxon>Candidatus Methanofastidiosales</taxon>
        <taxon>Candidatus Methanofastidiosaceae</taxon>
        <taxon>Candidatus Methanofastidiosum</taxon>
    </lineage>
</organism>
<dbReference type="PANTHER" id="PTHR34504:SF2">
    <property type="entry name" value="UPF0150 PROTEIN SSL0259"/>
    <property type="match status" value="1"/>
</dbReference>
<evidence type="ECO:0000313" key="2">
    <source>
        <dbReference type="EMBL" id="KYC44821.1"/>
    </source>
</evidence>
<evidence type="ECO:0000313" key="4">
    <source>
        <dbReference type="EMBL" id="KYC51354.1"/>
    </source>
</evidence>
<dbReference type="InterPro" id="IPR051404">
    <property type="entry name" value="TA_system_antitoxin"/>
</dbReference>
<dbReference type="SUPFAM" id="SSF143100">
    <property type="entry name" value="TTHA1013/TTHA0281-like"/>
    <property type="match status" value="1"/>
</dbReference>
<reference evidence="5 6" key="1">
    <citation type="journal article" date="2016" name="ISME J.">
        <title>Chasing the elusive Euryarchaeota class WSA2: genomes reveal a uniquely fastidious methyl-reducing methanogen.</title>
        <authorList>
            <person name="Nobu M.K."/>
            <person name="Narihiro T."/>
            <person name="Kuroda K."/>
            <person name="Mei R."/>
            <person name="Liu W.T."/>
        </authorList>
    </citation>
    <scope>NUCLEOTIDE SEQUENCE [LARGE SCALE GENOMIC DNA]</scope>
    <source>
        <strain evidence="2">B03fssc0709_Meth_Bin005</strain>
        <strain evidence="3">B15fssc0709_Meth_Bin003</strain>
        <strain evidence="4">BMIXfssc0709_Meth_Bin006</strain>
    </source>
</reference>
<dbReference type="Proteomes" id="UP000091929">
    <property type="component" value="Unassembled WGS sequence"/>
</dbReference>
<dbReference type="EMBL" id="LNJC01000001">
    <property type="protein sequence ID" value="KYC51354.1"/>
    <property type="molecule type" value="Genomic_DNA"/>
</dbReference>
<dbReference type="InterPro" id="IPR035069">
    <property type="entry name" value="TTHA1013/TTHA0281-like"/>
</dbReference>
<evidence type="ECO:0000313" key="6">
    <source>
        <dbReference type="Proteomes" id="UP000092401"/>
    </source>
</evidence>
<dbReference type="Proteomes" id="UP000092401">
    <property type="component" value="Unassembled WGS sequence"/>
</dbReference>
<gene>
    <name evidence="2" type="ORF">APG10_01404</name>
    <name evidence="3" type="ORF">APG11_00016</name>
    <name evidence="4" type="ORF">APG12_00015</name>
</gene>
<accession>A0A150IUP6</accession>